<evidence type="ECO:0000259" key="1">
    <source>
        <dbReference type="Pfam" id="PF01051"/>
    </source>
</evidence>
<dbReference type="EMBL" id="LN852926">
    <property type="protein sequence ID" value="CRY94441.1"/>
    <property type="molecule type" value="Genomic_DNA"/>
</dbReference>
<evidence type="ECO:0000313" key="2">
    <source>
        <dbReference type="EMBL" id="CRY94441.1"/>
    </source>
</evidence>
<feature type="domain" description="Initiator Rep protein WH1" evidence="1">
    <location>
        <begin position="22"/>
        <end position="171"/>
    </location>
</feature>
<dbReference type="Pfam" id="PF21205">
    <property type="entry name" value="Rep3_C"/>
    <property type="match status" value="1"/>
</dbReference>
<keyword evidence="2" id="KW-0614">Plasmid</keyword>
<dbReference type="SUPFAM" id="SSF46785">
    <property type="entry name" value="Winged helix' DNA-binding domain"/>
    <property type="match status" value="2"/>
</dbReference>
<dbReference type="Pfam" id="PF01051">
    <property type="entry name" value="Rep3_N"/>
    <property type="match status" value="1"/>
</dbReference>
<dbReference type="GO" id="GO:0006270">
    <property type="term" value="P:DNA replication initiation"/>
    <property type="evidence" value="ECO:0007669"/>
    <property type="project" value="InterPro"/>
</dbReference>
<protein>
    <recommendedName>
        <fullName evidence="1">Initiator Rep protein WH1 domain-containing protein</fullName>
    </recommendedName>
</protein>
<reference evidence="2" key="2">
    <citation type="submission" date="2015-07" db="EMBL/GenBank/DDBJ databases">
        <title>Plasmids, circular viruses and viroids from rat gut.</title>
        <authorList>
            <person name="Jorgensen T.J."/>
            <person name="Hansen M.A."/>
            <person name="Xu Z."/>
            <person name="Tabak M.A."/>
            <person name="Sorensen S.J."/>
            <person name="Hansen L.H."/>
        </authorList>
    </citation>
    <scope>NUCLEOTIDE SEQUENCE</scope>
    <source>
        <plasmid evidence="2">pRGRH0253</plasmid>
    </source>
</reference>
<geneLocation type="plasmid" evidence="2">
    <name>pRGRH0253</name>
</geneLocation>
<dbReference type="GO" id="GO:0003887">
    <property type="term" value="F:DNA-directed DNA polymerase activity"/>
    <property type="evidence" value="ECO:0007669"/>
    <property type="project" value="InterPro"/>
</dbReference>
<dbReference type="Gene3D" id="1.10.10.10">
    <property type="entry name" value="Winged helix-like DNA-binding domain superfamily/Winged helix DNA-binding domain"/>
    <property type="match status" value="2"/>
</dbReference>
<reference evidence="2" key="1">
    <citation type="submission" date="2015-06" db="EMBL/GenBank/DDBJ databases">
        <authorList>
            <person name="Joergensen T."/>
        </authorList>
    </citation>
    <scope>NUCLEOTIDE SEQUENCE</scope>
    <source>
        <plasmid evidence="2">pRGRH0253</plasmid>
    </source>
</reference>
<dbReference type="InterPro" id="IPR036388">
    <property type="entry name" value="WH-like_DNA-bd_sf"/>
</dbReference>
<dbReference type="InterPro" id="IPR036390">
    <property type="entry name" value="WH_DNA-bd_sf"/>
</dbReference>
<proteinExistence type="predicted"/>
<dbReference type="InterPro" id="IPR000525">
    <property type="entry name" value="Initiator_Rep_WH1"/>
</dbReference>
<accession>A0A0H5PXH1</accession>
<organism evidence="2">
    <name type="scientific">uncultured prokaryote</name>
    <dbReference type="NCBI Taxonomy" id="198431"/>
    <lineage>
        <taxon>unclassified sequences</taxon>
        <taxon>environmental samples</taxon>
    </lineage>
</organism>
<name>A0A0H5PXH1_9ZZZZ</name>
<dbReference type="AlphaFoldDB" id="A0A0H5PXH1"/>
<sequence length="293" mass="34706">MAKRKLSEREELKKQAGREMAVYKRDDMIQKARFSLTLQEQKCILYAISKIKPTDTYLTEYVFDIRDFYTLCGIEKDTYTELKKQLIALKSKCWWLLMPDGETESAVSWFDVVRTNKKSGKVTVAFHRDMMPYLVELAKQAEQGMFYTGYNLQFILPMSSRYSPRLYEILKSYQKNNREWFFELEDLKKLLDCQNYTRWPDFRRFALEPAVEEINKYTDLNVAMDTQKEGRKVTRVIFYMAKKGQKALLEAKRAGVDRLDGQLDFDALLAELQRGDSVKAQFWAENPIRREEN</sequence>